<dbReference type="GO" id="GO:0000105">
    <property type="term" value="P:L-histidine biosynthetic process"/>
    <property type="evidence" value="ECO:0007669"/>
    <property type="project" value="UniProtKB-UniRule"/>
</dbReference>
<comment type="subcellular location">
    <subcellularLocation>
        <location evidence="2 15">Cytoplasm</location>
    </subcellularLocation>
</comment>
<evidence type="ECO:0000256" key="3">
    <source>
        <dbReference type="ARBA" id="ARBA00004667"/>
    </source>
</evidence>
<dbReference type="CDD" id="cd13595">
    <property type="entry name" value="PBP2_HisGs"/>
    <property type="match status" value="1"/>
</dbReference>
<dbReference type="InterPro" id="IPR001348">
    <property type="entry name" value="ATP_PRibTrfase_HisG"/>
</dbReference>
<dbReference type="GO" id="GO:0005737">
    <property type="term" value="C:cytoplasm"/>
    <property type="evidence" value="ECO:0007669"/>
    <property type="project" value="UniProtKB-SubCell"/>
</dbReference>
<evidence type="ECO:0000256" key="1">
    <source>
        <dbReference type="ARBA" id="ARBA00000915"/>
    </source>
</evidence>
<dbReference type="AlphaFoldDB" id="A0A6B1DQV4"/>
<evidence type="ECO:0000256" key="4">
    <source>
        <dbReference type="ARBA" id="ARBA00009489"/>
    </source>
</evidence>
<dbReference type="EMBL" id="VXPY01000013">
    <property type="protein sequence ID" value="MYD89206.1"/>
    <property type="molecule type" value="Genomic_DNA"/>
</dbReference>
<dbReference type="Gene3D" id="3.40.190.10">
    <property type="entry name" value="Periplasmic binding protein-like II"/>
    <property type="match status" value="2"/>
</dbReference>
<evidence type="ECO:0000256" key="14">
    <source>
        <dbReference type="ARBA" id="ARBA00024861"/>
    </source>
</evidence>
<keyword evidence="10 15" id="KW-0808">Transferase</keyword>
<evidence type="ECO:0000256" key="13">
    <source>
        <dbReference type="ARBA" id="ARBA00023102"/>
    </source>
</evidence>
<evidence type="ECO:0000256" key="6">
    <source>
        <dbReference type="ARBA" id="ARBA00020998"/>
    </source>
</evidence>
<protein>
    <recommendedName>
        <fullName evidence="6 15">ATP phosphoribosyltransferase</fullName>
        <shortName evidence="15">ATP-PRT</shortName>
        <shortName evidence="15">ATP-PRTase</shortName>
        <ecNumber evidence="5 15">2.4.2.17</ecNumber>
    </recommendedName>
</protein>
<sequence>MCWHARFRSVSGQWTCQGSGNCLRACSGPSCPSPSHPTRSQQGTMSDATCRRPLRISLPKGRLADNVARHLRAGGLDVPDFSASRQLTLRTADGTQEYIQSKPTDVPTFVVHGGADIGFSGLDTLREEGVDVLEPFTLPIGICRISLAGPPAWRDVDLHLKDHLRVATKYTRLASDWFVSQGINAEVIKLNGSVELAPLTGLSDLIVDLVETGRTLQANGLVELQHVLDSRVVIIVNRSASRLRENEVNQFLSCVRPGSPGA</sequence>
<keyword evidence="8 15" id="KW-0028">Amino-acid biosynthesis</keyword>
<evidence type="ECO:0000256" key="12">
    <source>
        <dbReference type="ARBA" id="ARBA00022840"/>
    </source>
</evidence>
<dbReference type="PROSITE" id="PS01316">
    <property type="entry name" value="ATP_P_PHORIBOSYLTR"/>
    <property type="match status" value="1"/>
</dbReference>
<keyword evidence="7 15" id="KW-0963">Cytoplasm</keyword>
<dbReference type="GO" id="GO:0003879">
    <property type="term" value="F:ATP phosphoribosyltransferase activity"/>
    <property type="evidence" value="ECO:0007669"/>
    <property type="project" value="UniProtKB-UniRule"/>
</dbReference>
<comment type="subunit">
    <text evidence="15">Heteromultimer composed of HisG and HisZ subunits.</text>
</comment>
<dbReference type="NCBIfam" id="TIGR00070">
    <property type="entry name" value="hisG"/>
    <property type="match status" value="1"/>
</dbReference>
<dbReference type="InterPro" id="IPR018198">
    <property type="entry name" value="ATP_PRibTrfase_CS"/>
</dbReference>
<comment type="caution">
    <text evidence="17">The sequence shown here is derived from an EMBL/GenBank/DDBJ whole genome shotgun (WGS) entry which is preliminary data.</text>
</comment>
<evidence type="ECO:0000256" key="11">
    <source>
        <dbReference type="ARBA" id="ARBA00022741"/>
    </source>
</evidence>
<comment type="catalytic activity">
    <reaction evidence="1 15">
        <text>1-(5-phospho-beta-D-ribosyl)-ATP + diphosphate = 5-phospho-alpha-D-ribose 1-diphosphate + ATP</text>
        <dbReference type="Rhea" id="RHEA:18473"/>
        <dbReference type="ChEBI" id="CHEBI:30616"/>
        <dbReference type="ChEBI" id="CHEBI:33019"/>
        <dbReference type="ChEBI" id="CHEBI:58017"/>
        <dbReference type="ChEBI" id="CHEBI:73183"/>
        <dbReference type="EC" id="2.4.2.17"/>
    </reaction>
</comment>
<dbReference type="GO" id="GO:0005524">
    <property type="term" value="F:ATP binding"/>
    <property type="evidence" value="ECO:0007669"/>
    <property type="project" value="UniProtKB-KW"/>
</dbReference>
<evidence type="ECO:0000313" key="17">
    <source>
        <dbReference type="EMBL" id="MYD89206.1"/>
    </source>
</evidence>
<name>A0A6B1DQV4_9CHLR</name>
<evidence type="ECO:0000259" key="16">
    <source>
        <dbReference type="Pfam" id="PF01634"/>
    </source>
</evidence>
<keyword evidence="9 15" id="KW-0328">Glycosyltransferase</keyword>
<evidence type="ECO:0000256" key="8">
    <source>
        <dbReference type="ARBA" id="ARBA00022605"/>
    </source>
</evidence>
<dbReference type="PANTHER" id="PTHR21403:SF8">
    <property type="entry name" value="ATP PHOSPHORIBOSYLTRANSFERASE"/>
    <property type="match status" value="1"/>
</dbReference>
<dbReference type="FunFam" id="3.40.190.10:FF:000008">
    <property type="entry name" value="ATP phosphoribosyltransferase"/>
    <property type="match status" value="1"/>
</dbReference>
<feature type="domain" description="ATP phosphoribosyltransferase catalytic" evidence="16">
    <location>
        <begin position="102"/>
        <end position="253"/>
    </location>
</feature>
<organism evidence="17">
    <name type="scientific">Caldilineaceae bacterium SB0662_bin_9</name>
    <dbReference type="NCBI Taxonomy" id="2605258"/>
    <lineage>
        <taxon>Bacteria</taxon>
        <taxon>Bacillati</taxon>
        <taxon>Chloroflexota</taxon>
        <taxon>Caldilineae</taxon>
        <taxon>Caldilineales</taxon>
        <taxon>Caldilineaceae</taxon>
    </lineage>
</organism>
<comment type="pathway">
    <text evidence="3 15">Amino-acid biosynthesis; L-histidine biosynthesis; L-histidine from 5-phospho-alpha-D-ribose 1-diphosphate: step 1/9.</text>
</comment>
<comment type="similarity">
    <text evidence="4 15">Belongs to the ATP phosphoribosyltransferase family. Short subfamily.</text>
</comment>
<dbReference type="PANTHER" id="PTHR21403">
    <property type="entry name" value="ATP PHOSPHORIBOSYLTRANSFERASE ATP-PRTASE"/>
    <property type="match status" value="1"/>
</dbReference>
<evidence type="ECO:0000256" key="7">
    <source>
        <dbReference type="ARBA" id="ARBA00022490"/>
    </source>
</evidence>
<accession>A0A6B1DQV4</accession>
<keyword evidence="11 15" id="KW-0547">Nucleotide-binding</keyword>
<dbReference type="InterPro" id="IPR024893">
    <property type="entry name" value="ATP_PRibTrfase_HisG_short"/>
</dbReference>
<dbReference type="UniPathway" id="UPA00031">
    <property type="reaction ID" value="UER00006"/>
</dbReference>
<dbReference type="HAMAP" id="MF_01018">
    <property type="entry name" value="HisG_Short"/>
    <property type="match status" value="1"/>
</dbReference>
<evidence type="ECO:0000256" key="2">
    <source>
        <dbReference type="ARBA" id="ARBA00004496"/>
    </source>
</evidence>
<dbReference type="SUPFAM" id="SSF53850">
    <property type="entry name" value="Periplasmic binding protein-like II"/>
    <property type="match status" value="1"/>
</dbReference>
<keyword evidence="13 15" id="KW-0368">Histidine biosynthesis</keyword>
<gene>
    <name evidence="15" type="primary">hisG</name>
    <name evidence="17" type="ORF">F4Y08_02540</name>
</gene>
<evidence type="ECO:0000256" key="15">
    <source>
        <dbReference type="HAMAP-Rule" id="MF_01018"/>
    </source>
</evidence>
<comment type="domain">
    <text evidence="15">Lacks the C-terminal regulatory region which is replaced by HisZ.</text>
</comment>
<dbReference type="Pfam" id="PF01634">
    <property type="entry name" value="HisG"/>
    <property type="match status" value="1"/>
</dbReference>
<evidence type="ECO:0000256" key="5">
    <source>
        <dbReference type="ARBA" id="ARBA00011946"/>
    </source>
</evidence>
<proteinExistence type="inferred from homology"/>
<dbReference type="EC" id="2.4.2.17" evidence="5 15"/>
<evidence type="ECO:0000256" key="9">
    <source>
        <dbReference type="ARBA" id="ARBA00022676"/>
    </source>
</evidence>
<reference evidence="17" key="1">
    <citation type="submission" date="2019-09" db="EMBL/GenBank/DDBJ databases">
        <title>Characterisation of the sponge microbiome using genome-centric metagenomics.</title>
        <authorList>
            <person name="Engelberts J.P."/>
            <person name="Robbins S.J."/>
            <person name="De Goeij J.M."/>
            <person name="Aranda M."/>
            <person name="Bell S.C."/>
            <person name="Webster N.S."/>
        </authorList>
    </citation>
    <scope>NUCLEOTIDE SEQUENCE</scope>
    <source>
        <strain evidence="17">SB0662_bin_9</strain>
    </source>
</reference>
<comment type="function">
    <text evidence="14 15">Catalyzes the condensation of ATP and 5-phosphoribose 1-diphosphate to form N'-(5'-phosphoribosyl)-ATP (PR-ATP). Has a crucial role in the pathway because the rate of histidine biosynthesis seems to be controlled primarily by regulation of HisG enzymatic activity.</text>
</comment>
<dbReference type="InterPro" id="IPR013820">
    <property type="entry name" value="ATP_PRibTrfase_cat"/>
</dbReference>
<evidence type="ECO:0000256" key="10">
    <source>
        <dbReference type="ARBA" id="ARBA00022679"/>
    </source>
</evidence>
<keyword evidence="12 15" id="KW-0067">ATP-binding</keyword>